<sequence>MTAPSSNFADKLRSYRALNGKHGRMSQEQLAALLGLSVDAISKYERSLSYIRGDLEHLLIERLGWTRDEVVACRQDWENRSSGTHASYRVLREHEVAQEYGSIEFADAAVQALELASAHEFPDGFSACDPIWAEILEDGAMSGVYVMVGDELAAHISLIFLDEDLEARFRECRLVEAEFSLGTLRRPVLPGDYFGYCAGVYIAHEHQKSALHLLNGFVKVLEDLVNREVYLKDLAAIAASPIGHQLCKDLSFQFIGPHFNAIGLEFWRLAGENIPNSLFARRSPVLKKAYADRFEIT</sequence>
<proteinExistence type="predicted"/>
<organism evidence="2 3">
    <name type="scientific">Ruegeria halocynthiae</name>
    <dbReference type="NCBI Taxonomy" id="985054"/>
    <lineage>
        <taxon>Bacteria</taxon>
        <taxon>Pseudomonadati</taxon>
        <taxon>Pseudomonadota</taxon>
        <taxon>Alphaproteobacteria</taxon>
        <taxon>Rhodobacterales</taxon>
        <taxon>Roseobacteraceae</taxon>
        <taxon>Ruegeria</taxon>
    </lineage>
</organism>
<gene>
    <name evidence="2" type="ORF">SAMN05444358_1196</name>
</gene>
<protein>
    <submittedName>
        <fullName evidence="2">Helix-turn-helix</fullName>
    </submittedName>
</protein>
<reference evidence="3" key="1">
    <citation type="submission" date="2016-10" db="EMBL/GenBank/DDBJ databases">
        <authorList>
            <person name="Varghese N."/>
            <person name="Submissions S."/>
        </authorList>
    </citation>
    <scope>NUCLEOTIDE SEQUENCE [LARGE SCALE GENOMIC DNA]</scope>
    <source>
        <strain evidence="3">DSM 27839</strain>
    </source>
</reference>
<keyword evidence="3" id="KW-1185">Reference proteome</keyword>
<dbReference type="OrthoDB" id="7738228at2"/>
<dbReference type="PROSITE" id="PS50943">
    <property type="entry name" value="HTH_CROC1"/>
    <property type="match status" value="1"/>
</dbReference>
<dbReference type="SUPFAM" id="SSF47413">
    <property type="entry name" value="lambda repressor-like DNA-binding domains"/>
    <property type="match status" value="1"/>
</dbReference>
<dbReference type="InterPro" id="IPR001387">
    <property type="entry name" value="Cro/C1-type_HTH"/>
</dbReference>
<dbReference type="CDD" id="cd00093">
    <property type="entry name" value="HTH_XRE"/>
    <property type="match status" value="1"/>
</dbReference>
<dbReference type="Pfam" id="PF01381">
    <property type="entry name" value="HTH_3"/>
    <property type="match status" value="1"/>
</dbReference>
<dbReference type="AlphaFoldDB" id="A0A1H3FVI0"/>
<evidence type="ECO:0000313" key="2">
    <source>
        <dbReference type="EMBL" id="SDX94940.1"/>
    </source>
</evidence>
<evidence type="ECO:0000313" key="3">
    <source>
        <dbReference type="Proteomes" id="UP000183400"/>
    </source>
</evidence>
<feature type="domain" description="HTH cro/C1-type" evidence="1">
    <location>
        <begin position="12"/>
        <end position="70"/>
    </location>
</feature>
<dbReference type="InterPro" id="IPR010982">
    <property type="entry name" value="Lambda_DNA-bd_dom_sf"/>
</dbReference>
<dbReference type="Proteomes" id="UP000183400">
    <property type="component" value="Unassembled WGS sequence"/>
</dbReference>
<accession>A0A1H3FVI0</accession>
<dbReference type="RefSeq" id="WP_143030648.1">
    <property type="nucleotide sequence ID" value="NZ_FNNP01000019.1"/>
</dbReference>
<dbReference type="EMBL" id="FNNP01000019">
    <property type="protein sequence ID" value="SDX94940.1"/>
    <property type="molecule type" value="Genomic_DNA"/>
</dbReference>
<name>A0A1H3FVI0_9RHOB</name>
<dbReference type="GO" id="GO:0003677">
    <property type="term" value="F:DNA binding"/>
    <property type="evidence" value="ECO:0007669"/>
    <property type="project" value="InterPro"/>
</dbReference>
<evidence type="ECO:0000259" key="1">
    <source>
        <dbReference type="PROSITE" id="PS50943"/>
    </source>
</evidence>
<dbReference type="Gene3D" id="1.10.260.40">
    <property type="entry name" value="lambda repressor-like DNA-binding domains"/>
    <property type="match status" value="1"/>
</dbReference>